<keyword evidence="2" id="KW-0238">DNA-binding</keyword>
<dbReference type="Proteomes" id="UP000002943">
    <property type="component" value="Unassembled WGS sequence"/>
</dbReference>
<dbReference type="PANTHER" id="PTHR47894:SF1">
    <property type="entry name" value="HTH-TYPE TRANSCRIPTIONAL REGULATOR VQSM"/>
    <property type="match status" value="1"/>
</dbReference>
<dbReference type="PANTHER" id="PTHR47894">
    <property type="entry name" value="HTH-TYPE TRANSCRIPTIONAL REGULATOR GADX"/>
    <property type="match status" value="1"/>
</dbReference>
<dbReference type="RefSeq" id="WP_009600288.1">
    <property type="nucleotide sequence ID" value="NZ_AEIU01000052.1"/>
</dbReference>
<evidence type="ECO:0000256" key="1">
    <source>
        <dbReference type="ARBA" id="ARBA00023015"/>
    </source>
</evidence>
<dbReference type="PRINTS" id="PR00032">
    <property type="entry name" value="HTHARAC"/>
</dbReference>
<dbReference type="InterPro" id="IPR032687">
    <property type="entry name" value="AraC-type_N"/>
</dbReference>
<dbReference type="STRING" id="796620.VIBC2010_00440"/>
<name>E3BH42_9VIBR</name>
<feature type="domain" description="HTH araC/xylS-type" evidence="4">
    <location>
        <begin position="250"/>
        <end position="347"/>
    </location>
</feature>
<keyword evidence="3" id="KW-0804">Transcription</keyword>
<dbReference type="Gene3D" id="1.10.10.60">
    <property type="entry name" value="Homeodomain-like"/>
    <property type="match status" value="1"/>
</dbReference>
<dbReference type="PROSITE" id="PS01124">
    <property type="entry name" value="HTH_ARAC_FAMILY_2"/>
    <property type="match status" value="1"/>
</dbReference>
<evidence type="ECO:0000313" key="6">
    <source>
        <dbReference type="Proteomes" id="UP000002943"/>
    </source>
</evidence>
<evidence type="ECO:0000256" key="3">
    <source>
        <dbReference type="ARBA" id="ARBA00023163"/>
    </source>
</evidence>
<dbReference type="GO" id="GO:0000976">
    <property type="term" value="F:transcription cis-regulatory region binding"/>
    <property type="evidence" value="ECO:0007669"/>
    <property type="project" value="TreeGrafter"/>
</dbReference>
<dbReference type="GO" id="GO:0003700">
    <property type="term" value="F:DNA-binding transcription factor activity"/>
    <property type="evidence" value="ECO:0007669"/>
    <property type="project" value="InterPro"/>
</dbReference>
<sequence length="352" mass="40105">MALDSDVWKLIAQYQPNDSRHQLGTMDIDLCKRCMEDGSIDLRLDASALFPSKYTGHDKMTYADKLFFFRRFIEVVPTTGVGLLVGSKATLSDFGILGYAIINSRSTEEAVITGFKYLNLNGPIFTVKLFKSKNVTMLVAENVLQVDDILPFCCEYFLSALCSLCDELSGEPLDIKCLSFPYSKPLYASKYMASFNCGDVRFDQPKLIMQFCTSFFSRSLKQSYVSVVDNYLYQCDRILQSLQSPYTLPNQIKSMLYQHVGYFPSFEYFATQFGCSTRTLRRQLVQCGTDYQSLLSEVRGDIAKEYLLGTNLTIEEIALRLGYCDGSSFRRKFKRLSGYTPRAYRYVGKGLR</sequence>
<dbReference type="SMART" id="SM00342">
    <property type="entry name" value="HTH_ARAC"/>
    <property type="match status" value="1"/>
</dbReference>
<dbReference type="OrthoDB" id="6396588at2"/>
<gene>
    <name evidence="5" type="ORF">VIBC2010_00440</name>
</gene>
<proteinExistence type="predicted"/>
<evidence type="ECO:0000256" key="2">
    <source>
        <dbReference type="ARBA" id="ARBA00023125"/>
    </source>
</evidence>
<dbReference type="InterPro" id="IPR009057">
    <property type="entry name" value="Homeodomain-like_sf"/>
</dbReference>
<organism evidence="5 6">
    <name type="scientific">Vibrio caribbeanicus ATCC BAA-2122</name>
    <dbReference type="NCBI Taxonomy" id="796620"/>
    <lineage>
        <taxon>Bacteria</taxon>
        <taxon>Pseudomonadati</taxon>
        <taxon>Pseudomonadota</taxon>
        <taxon>Gammaproteobacteria</taxon>
        <taxon>Vibrionales</taxon>
        <taxon>Vibrionaceae</taxon>
        <taxon>Vibrio</taxon>
    </lineage>
</organism>
<comment type="caution">
    <text evidence="5">The sequence shown here is derived from an EMBL/GenBank/DDBJ whole genome shotgun (WGS) entry which is preliminary data.</text>
</comment>
<evidence type="ECO:0000313" key="5">
    <source>
        <dbReference type="EMBL" id="EFP97679.1"/>
    </source>
</evidence>
<evidence type="ECO:0000259" key="4">
    <source>
        <dbReference type="PROSITE" id="PS01124"/>
    </source>
</evidence>
<dbReference type="InterPro" id="IPR020449">
    <property type="entry name" value="Tscrpt_reg_AraC-type_HTH"/>
</dbReference>
<dbReference type="Pfam" id="PF12625">
    <property type="entry name" value="Arabinose_bd"/>
    <property type="match status" value="1"/>
</dbReference>
<dbReference type="SUPFAM" id="SSF46689">
    <property type="entry name" value="Homeodomain-like"/>
    <property type="match status" value="1"/>
</dbReference>
<dbReference type="Pfam" id="PF12833">
    <property type="entry name" value="HTH_18"/>
    <property type="match status" value="1"/>
</dbReference>
<reference evidence="5 6" key="1">
    <citation type="journal article" date="2012" name="Int. J. Syst. Evol. Microbiol.">
        <title>Vibrio caribbeanicus sp. nov., isolated from the marine sponge Scleritoderma cyanea.</title>
        <authorList>
            <person name="Hoffmann M."/>
            <person name="Monday S.R."/>
            <person name="Allard M.W."/>
            <person name="Strain E.A."/>
            <person name="Whittaker P."/>
            <person name="Naum M."/>
            <person name="McCarthy P.J."/>
            <person name="Lopez J.V."/>
            <person name="Fischer M."/>
            <person name="Brown E.W."/>
        </authorList>
    </citation>
    <scope>NUCLEOTIDE SEQUENCE [LARGE SCALE GENOMIC DNA]</scope>
    <source>
        <strain evidence="5 6">ATCC BAA-2122</strain>
    </source>
</reference>
<protein>
    <recommendedName>
        <fullName evidence="4">HTH araC/xylS-type domain-containing protein</fullName>
    </recommendedName>
</protein>
<dbReference type="GO" id="GO:0005829">
    <property type="term" value="C:cytosol"/>
    <property type="evidence" value="ECO:0007669"/>
    <property type="project" value="TreeGrafter"/>
</dbReference>
<dbReference type="EMBL" id="AEIU01000052">
    <property type="protein sequence ID" value="EFP97679.1"/>
    <property type="molecule type" value="Genomic_DNA"/>
</dbReference>
<accession>E3BH42</accession>
<dbReference type="InterPro" id="IPR018060">
    <property type="entry name" value="HTH_AraC"/>
</dbReference>
<keyword evidence="1" id="KW-0805">Transcription regulation</keyword>
<dbReference type="AlphaFoldDB" id="E3BH42"/>
<dbReference type="eggNOG" id="COG2207">
    <property type="taxonomic scope" value="Bacteria"/>
</dbReference>
<keyword evidence="6" id="KW-1185">Reference proteome</keyword>